<dbReference type="KEGG" id="xyk:GT347_20185"/>
<keyword evidence="3" id="KW-1185">Reference proteome</keyword>
<gene>
    <name evidence="2" type="ORF">GT347_20185</name>
</gene>
<feature type="compositionally biased region" description="Basic residues" evidence="1">
    <location>
        <begin position="98"/>
        <end position="108"/>
    </location>
</feature>
<dbReference type="AlphaFoldDB" id="A0A857JA49"/>
<dbReference type="InterPro" id="IPR010781">
    <property type="entry name" value="DUF1376"/>
</dbReference>
<sequence>MNFYPHHIGDYLTATAHLSWLEDCAYRRLLDVYYSREQAIPAEIPKACRLVRASSKDERAAVDTVLNEFFRLTDAGWIHSRCEVEIVKAREAAERARVNGKKGGRPPKSKPAGNPEETQPVIPGNPEKSDSQAPNPNPITKPNHSVPDGTDGGSPAAAPAAPSPAAAPTPTPPPPPPPAPPTKTPEEMAKAELWRAAVSVLEQGGCPPSQCRTFMGKLVQDYTFPVVQQAVAAAVTAQPADAREYLKATCQRQSGQRLAPNKQEALEARGQAVVDAWASKGETHAAA</sequence>
<name>A0A857JA49_9BURK</name>
<feature type="compositionally biased region" description="Pro residues" evidence="1">
    <location>
        <begin position="161"/>
        <end position="183"/>
    </location>
</feature>
<proteinExistence type="predicted"/>
<reference evidence="2 3" key="1">
    <citation type="submission" date="2020-01" db="EMBL/GenBank/DDBJ databases">
        <title>Genome sequencing of strain KACC 21265.</title>
        <authorList>
            <person name="Heo J."/>
            <person name="Kim S.-J."/>
            <person name="Kim J.-S."/>
            <person name="Hong S.-B."/>
            <person name="Kwon S.-W."/>
        </authorList>
    </citation>
    <scope>NUCLEOTIDE SEQUENCE [LARGE SCALE GENOMIC DNA]</scope>
    <source>
        <strain evidence="2 3">KACC 21265</strain>
    </source>
</reference>
<protein>
    <submittedName>
        <fullName evidence="2">DUF1376 domain-containing protein</fullName>
    </submittedName>
</protein>
<dbReference type="RefSeq" id="WP_160553904.1">
    <property type="nucleotide sequence ID" value="NZ_CP047650.1"/>
</dbReference>
<evidence type="ECO:0000256" key="1">
    <source>
        <dbReference type="SAM" id="MobiDB-lite"/>
    </source>
</evidence>
<dbReference type="EMBL" id="CP047650">
    <property type="protein sequence ID" value="QHJ00094.1"/>
    <property type="molecule type" value="Genomic_DNA"/>
</dbReference>
<dbReference type="Proteomes" id="UP000464787">
    <property type="component" value="Chromosome"/>
</dbReference>
<organism evidence="2 3">
    <name type="scientific">Xylophilus rhododendri</name>
    <dbReference type="NCBI Taxonomy" id="2697032"/>
    <lineage>
        <taxon>Bacteria</taxon>
        <taxon>Pseudomonadati</taxon>
        <taxon>Pseudomonadota</taxon>
        <taxon>Betaproteobacteria</taxon>
        <taxon>Burkholderiales</taxon>
        <taxon>Xylophilus</taxon>
    </lineage>
</organism>
<feature type="compositionally biased region" description="Polar residues" evidence="1">
    <location>
        <begin position="131"/>
        <end position="143"/>
    </location>
</feature>
<accession>A0A857JA49</accession>
<evidence type="ECO:0000313" key="2">
    <source>
        <dbReference type="EMBL" id="QHJ00094.1"/>
    </source>
</evidence>
<dbReference type="Pfam" id="PF07120">
    <property type="entry name" value="DUF1376"/>
    <property type="match status" value="1"/>
</dbReference>
<feature type="region of interest" description="Disordered" evidence="1">
    <location>
        <begin position="95"/>
        <end position="186"/>
    </location>
</feature>
<evidence type="ECO:0000313" key="3">
    <source>
        <dbReference type="Proteomes" id="UP000464787"/>
    </source>
</evidence>